<feature type="compositionally biased region" description="Basic and acidic residues" evidence="1">
    <location>
        <begin position="266"/>
        <end position="276"/>
    </location>
</feature>
<feature type="compositionally biased region" description="Polar residues" evidence="1">
    <location>
        <begin position="80"/>
        <end position="98"/>
    </location>
</feature>
<dbReference type="CDD" id="cd07389">
    <property type="entry name" value="MPP_PhoD"/>
    <property type="match status" value="1"/>
</dbReference>
<proteinExistence type="predicted"/>
<feature type="region of interest" description="Disordered" evidence="1">
    <location>
        <begin position="629"/>
        <end position="683"/>
    </location>
</feature>
<dbReference type="InterPro" id="IPR043904">
    <property type="entry name" value="PhoD_2-like"/>
</dbReference>
<feature type="region of interest" description="Disordered" evidence="1">
    <location>
        <begin position="1"/>
        <end position="208"/>
    </location>
</feature>
<dbReference type="InterPro" id="IPR038607">
    <property type="entry name" value="PhoD-like_sf"/>
</dbReference>
<accession>A0A9P4Q540</accession>
<feature type="compositionally biased region" description="Basic and acidic residues" evidence="1">
    <location>
        <begin position="1334"/>
        <end position="1351"/>
    </location>
</feature>
<feature type="region of interest" description="Disordered" evidence="1">
    <location>
        <begin position="1313"/>
        <end position="1460"/>
    </location>
</feature>
<dbReference type="PANTHER" id="PTHR46689">
    <property type="entry name" value="MEMBRANE PROTEIN, PUTATIVE-RELATED"/>
    <property type="match status" value="1"/>
</dbReference>
<comment type="caution">
    <text evidence="3">The sequence shown here is derived from an EMBL/GenBank/DDBJ whole genome shotgun (WGS) entry which is preliminary data.</text>
</comment>
<feature type="compositionally biased region" description="Basic and acidic residues" evidence="1">
    <location>
        <begin position="412"/>
        <end position="422"/>
    </location>
</feature>
<feature type="compositionally biased region" description="Polar residues" evidence="1">
    <location>
        <begin position="244"/>
        <end position="257"/>
    </location>
</feature>
<feature type="compositionally biased region" description="Low complexity" evidence="1">
    <location>
        <begin position="1650"/>
        <end position="1667"/>
    </location>
</feature>
<feature type="compositionally biased region" description="Polar residues" evidence="1">
    <location>
        <begin position="392"/>
        <end position="410"/>
    </location>
</feature>
<feature type="compositionally biased region" description="Gly residues" evidence="1">
    <location>
        <begin position="484"/>
        <end position="495"/>
    </location>
</feature>
<feature type="compositionally biased region" description="Basic and acidic residues" evidence="1">
    <location>
        <begin position="570"/>
        <end position="590"/>
    </location>
</feature>
<feature type="compositionally biased region" description="Low complexity" evidence="1">
    <location>
        <begin position="1395"/>
        <end position="1412"/>
    </location>
</feature>
<sequence>MDNRRQSGLWDQNTQGYYQQHLPQNEGPYQYYQPPPLLTKPTAGDRAQRRSSTRRQSQPASEYATHKLAEPASKLKGSLDTATSSGLARTQHINSASRSGGRPRGNSDPFNPRSTLDDAPANLRTKPWSPAPDGAGGATVQAVPARHASNAGEHTRRGSVPDRSPLQDLEMRLDDISKEQKRARLQEAEQRARRRDSQSGGEYGDAISYQPIFNEGEALRKGSLRTNAKDSRRIASEGTYRPRGTNNEVHRSVSSRQADAGVYEPSGRDRSRHASDAPKQTGPPEQYAPSQASANPQRSQSQKTQHYAPTHRAQPSRPVQASRDGQADNVPVARSGSQRTPVTALPAPHHDPSSSGSDGVGRSNSRKYRAKHAGFAGADAAIAAGEAERNQYENALSNPATSPDHPSTSAAERGKAIYERRKAQSGWDSAQDSPISPASNHFDSEPTRSASKRAQPITPDDSPTIGREPYQRDSGTGAAVAGAVGAGAAYGGIGRSGSKSQSKSAPQSRSAKQPLQSDRIGGGGGGERGKKASGTHNDPDPVPRGSVEQYRGNKGGMPKYEIPPQTAASKEARQKVGFHDGNGDDHGRLGAWFHRDGDKADGVYRETSIPLDEWRQGGVARLTADDLEVDLHASVPPPQQAQTSKADDAPWWEKKDQRTSSASYRNSKAAAMPQLDGPYEEEAQSFRPPLFLKSEHNARGESRHSETGQLGVGREIWRGSIMIVTEDEQSDYSSVPTLRLFAQPADLVESPPRDVQQSDQELPPELKDPITGQVKLSRTGRPLYVDLSREENNRGLYSAARTPTLGPQSITGTDGQTRQHITFQDKTRIKKRDGERLGKYKDLRAVRLHTERGFTFWRWSVEIELARTQRRVAYRINRGPALGFWVPARGEVMNIMFHSCNGFSLSVNSNTFSGPDPLWRDVMNKHQSRPFHVMIGGGDQIYNDASQRDTVLFKEWLHTKNPDSKHRAPFTPDLQDELEGFFLDRYAMWFSQGLFAMANSQIPMVNIWDDHDIIDGFGSYPHHFMSSRIFTGLGAVAFKYYMLFQHQSVVAETEKEEPSWILGASPGPYIAERSRSVWMWLGGGKKVGLLGLDCRTERMRDEILSQESYDEIFDRTRAEVIKGVTKHIVVLLGVPIAYPRLNFLENILTSRAMDPIKSIGRTGMLGGFVNKFDGGVEILDDLDDHWTAKHHKAERNWFIQELQELAAEKSVRVTILGGDVHLGAVGQFFSKRSLGLPKDKDHRYMPNVISSAIVNTPPPNVMADVLNRRNKIHHLDKDTDENMIPMFPHDVDGSKRNNVHLLPRRNYCVIKEFLPGSTPPPTPPLTDSTPSVDDSARWEEDDSVRGGDRRYPPGSMKRSMSLTRGAGSLVRRLSGSRGKNKPPVSLPPEHARPYSTHSASASQASQTRRANSLSGPHPDEPRPSNQFYRRPTGLSEKAARKAAAKGGAEGNLEGREPGHIDLEGGLDISLNFELDQKNPGGETIPYRQGDINPKELKGRNAGILGRLKSIGGGKGRGKPQDYDAEGDSYSDEDDGRTITDGSRTPSPPPADGVVQGGRVGQNAQKRASYDGTAYRAPQLGVGLAPTANHQNNPYSRKDQSATGPPPIGTNAPRVASHNRATPKSPTAPGMDTYGGQRHSSAPTFTKDPGSRPYQQQQQQQQQYSQRPDTTYNRMHDQHASSAPVTPPEQYDPQRPSIDSYATGDSAEMYEQQMGPRRLSKAERFFGLGGADTEQEQQRWGKGQSGGSGDPGVDRRASQKSKPKWMVWR</sequence>
<protein>
    <recommendedName>
        <fullName evidence="2">PhoD-like phosphatase domain-containing protein</fullName>
    </recommendedName>
</protein>
<evidence type="ECO:0000313" key="4">
    <source>
        <dbReference type="Proteomes" id="UP000799441"/>
    </source>
</evidence>
<feature type="compositionally biased region" description="Basic and acidic residues" evidence="1">
    <location>
        <begin position="169"/>
        <end position="197"/>
    </location>
</feature>
<feature type="region of interest" description="Disordered" evidence="1">
    <location>
        <begin position="799"/>
        <end position="820"/>
    </location>
</feature>
<feature type="domain" description="PhoD-like phosphatase" evidence="2">
    <location>
        <begin position="893"/>
        <end position="1150"/>
    </location>
</feature>
<gene>
    <name evidence="3" type="ORF">K431DRAFT_339737</name>
</gene>
<feature type="region of interest" description="Disordered" evidence="1">
    <location>
        <begin position="220"/>
        <end position="368"/>
    </location>
</feature>
<feature type="domain" description="PhoD-like phosphatase" evidence="2">
    <location>
        <begin position="1157"/>
        <end position="1313"/>
    </location>
</feature>
<evidence type="ECO:0000259" key="2">
    <source>
        <dbReference type="Pfam" id="PF19050"/>
    </source>
</evidence>
<feature type="compositionally biased region" description="Polar residues" evidence="1">
    <location>
        <begin position="288"/>
        <end position="307"/>
    </location>
</feature>
<dbReference type="Proteomes" id="UP000799441">
    <property type="component" value="Unassembled WGS sequence"/>
</dbReference>
<dbReference type="PANTHER" id="PTHR46689:SF1">
    <property type="entry name" value="PHOD-LIKE PHOSPHATASE DOMAIN-CONTAINING PROTEIN"/>
    <property type="match status" value="1"/>
</dbReference>
<feature type="region of interest" description="Disordered" evidence="1">
    <location>
        <begin position="744"/>
        <end position="771"/>
    </location>
</feature>
<feature type="compositionally biased region" description="Polar residues" evidence="1">
    <location>
        <begin position="805"/>
        <end position="820"/>
    </location>
</feature>
<name>A0A9P4Q540_9PEZI</name>
<dbReference type="InterPro" id="IPR018946">
    <property type="entry name" value="PhoD-like_MPP"/>
</dbReference>
<feature type="compositionally biased region" description="Polar residues" evidence="1">
    <location>
        <begin position="497"/>
        <end position="516"/>
    </location>
</feature>
<keyword evidence="4" id="KW-1185">Reference proteome</keyword>
<evidence type="ECO:0000256" key="1">
    <source>
        <dbReference type="SAM" id="MobiDB-lite"/>
    </source>
</evidence>
<reference evidence="3" key="1">
    <citation type="journal article" date="2020" name="Stud. Mycol.">
        <title>101 Dothideomycetes genomes: a test case for predicting lifestyles and emergence of pathogens.</title>
        <authorList>
            <person name="Haridas S."/>
            <person name="Albert R."/>
            <person name="Binder M."/>
            <person name="Bloem J."/>
            <person name="Labutti K."/>
            <person name="Salamov A."/>
            <person name="Andreopoulos B."/>
            <person name="Baker S."/>
            <person name="Barry K."/>
            <person name="Bills G."/>
            <person name="Bluhm B."/>
            <person name="Cannon C."/>
            <person name="Castanera R."/>
            <person name="Culley D."/>
            <person name="Daum C."/>
            <person name="Ezra D."/>
            <person name="Gonzalez J."/>
            <person name="Henrissat B."/>
            <person name="Kuo A."/>
            <person name="Liang C."/>
            <person name="Lipzen A."/>
            <person name="Lutzoni F."/>
            <person name="Magnuson J."/>
            <person name="Mondo S."/>
            <person name="Nolan M."/>
            <person name="Ohm R."/>
            <person name="Pangilinan J."/>
            <person name="Park H.-J."/>
            <person name="Ramirez L."/>
            <person name="Alfaro M."/>
            <person name="Sun H."/>
            <person name="Tritt A."/>
            <person name="Yoshinaga Y."/>
            <person name="Zwiers L.-H."/>
            <person name="Turgeon B."/>
            <person name="Goodwin S."/>
            <person name="Spatafora J."/>
            <person name="Crous P."/>
            <person name="Grigoriev I."/>
        </authorList>
    </citation>
    <scope>NUCLEOTIDE SEQUENCE</scope>
    <source>
        <strain evidence="3">CBS 116435</strain>
    </source>
</reference>
<dbReference type="EMBL" id="MU003805">
    <property type="protein sequence ID" value="KAF2719964.1"/>
    <property type="molecule type" value="Genomic_DNA"/>
</dbReference>
<feature type="region of interest" description="Disordered" evidence="1">
    <location>
        <begin position="389"/>
        <end position="590"/>
    </location>
</feature>
<feature type="compositionally biased region" description="Polar residues" evidence="1">
    <location>
        <begin position="426"/>
        <end position="441"/>
    </location>
</feature>
<dbReference type="Pfam" id="PF19050">
    <property type="entry name" value="PhoD_2"/>
    <property type="match status" value="2"/>
</dbReference>
<dbReference type="Gene3D" id="3.60.21.70">
    <property type="entry name" value="PhoD-like phosphatase"/>
    <property type="match status" value="1"/>
</dbReference>
<feature type="compositionally biased region" description="Polar residues" evidence="1">
    <location>
        <begin position="9"/>
        <end position="23"/>
    </location>
</feature>
<organism evidence="3 4">
    <name type="scientific">Polychaeton citri CBS 116435</name>
    <dbReference type="NCBI Taxonomy" id="1314669"/>
    <lineage>
        <taxon>Eukaryota</taxon>
        <taxon>Fungi</taxon>
        <taxon>Dikarya</taxon>
        <taxon>Ascomycota</taxon>
        <taxon>Pezizomycotina</taxon>
        <taxon>Dothideomycetes</taxon>
        <taxon>Dothideomycetidae</taxon>
        <taxon>Capnodiales</taxon>
        <taxon>Capnodiaceae</taxon>
        <taxon>Polychaeton</taxon>
    </lineage>
</organism>
<evidence type="ECO:0000313" key="3">
    <source>
        <dbReference type="EMBL" id="KAF2719964.1"/>
    </source>
</evidence>
<feature type="compositionally biased region" description="Acidic residues" evidence="1">
    <location>
        <begin position="1522"/>
        <end position="1534"/>
    </location>
</feature>
<dbReference type="GO" id="GO:0016020">
    <property type="term" value="C:membrane"/>
    <property type="evidence" value="ECO:0007669"/>
    <property type="project" value="TreeGrafter"/>
</dbReference>
<feature type="region of interest" description="Disordered" evidence="1">
    <location>
        <begin position="1473"/>
        <end position="1768"/>
    </location>
</feature>
<dbReference type="OrthoDB" id="9999821at2759"/>
<feature type="compositionally biased region" description="Basic and acidic residues" evidence="1">
    <location>
        <begin position="645"/>
        <end position="658"/>
    </location>
</feature>